<gene>
    <name evidence="2" type="ORF">E5288_WYG003335</name>
</gene>
<accession>A0A6B0RFF5</accession>
<dbReference type="AlphaFoldDB" id="A0A6B0RFF5"/>
<feature type="compositionally biased region" description="Low complexity" evidence="1">
    <location>
        <begin position="132"/>
        <end position="147"/>
    </location>
</feature>
<dbReference type="EMBL" id="VBQZ03000048">
    <property type="protein sequence ID" value="MXQ88710.1"/>
    <property type="molecule type" value="Genomic_DNA"/>
</dbReference>
<feature type="compositionally biased region" description="Low complexity" evidence="1">
    <location>
        <begin position="9"/>
        <end position="23"/>
    </location>
</feature>
<protein>
    <submittedName>
        <fullName evidence="2">Uncharacterized protein</fullName>
    </submittedName>
</protein>
<proteinExistence type="predicted"/>
<comment type="caution">
    <text evidence="2">The sequence shown here is derived from an EMBL/GenBank/DDBJ whole genome shotgun (WGS) entry which is preliminary data.</text>
</comment>
<organism evidence="2 3">
    <name type="scientific">Bos mutus</name>
    <name type="common">wild yak</name>
    <dbReference type="NCBI Taxonomy" id="72004"/>
    <lineage>
        <taxon>Eukaryota</taxon>
        <taxon>Metazoa</taxon>
        <taxon>Chordata</taxon>
        <taxon>Craniata</taxon>
        <taxon>Vertebrata</taxon>
        <taxon>Euteleostomi</taxon>
        <taxon>Mammalia</taxon>
        <taxon>Eutheria</taxon>
        <taxon>Laurasiatheria</taxon>
        <taxon>Artiodactyla</taxon>
        <taxon>Ruminantia</taxon>
        <taxon>Pecora</taxon>
        <taxon>Bovidae</taxon>
        <taxon>Bovinae</taxon>
        <taxon>Bos</taxon>
    </lineage>
</organism>
<feature type="compositionally biased region" description="Basic and acidic residues" evidence="1">
    <location>
        <begin position="47"/>
        <end position="67"/>
    </location>
</feature>
<keyword evidence="3" id="KW-1185">Reference proteome</keyword>
<sequence>MGRDTRPVGSETSRSSSGSSPSGDDCTGKEGASRERPRVRIHAPGNEVHRAVGPAKDRIKTAVERPPRPRPRHANPFRRSPVAGSPLPARRTPSRLLLRERASQRTPQTRRCSGPYGLEAAAQGRGSCGDDSSASPPHPWSSSPTEG</sequence>
<feature type="compositionally biased region" description="Basic and acidic residues" evidence="1">
    <location>
        <begin position="26"/>
        <end position="38"/>
    </location>
</feature>
<evidence type="ECO:0000313" key="2">
    <source>
        <dbReference type="EMBL" id="MXQ88710.1"/>
    </source>
</evidence>
<reference evidence="2" key="1">
    <citation type="submission" date="2019-10" db="EMBL/GenBank/DDBJ databases">
        <title>The sequence and de novo assembly of the wild yak genome.</title>
        <authorList>
            <person name="Liu Y."/>
        </authorList>
    </citation>
    <scope>NUCLEOTIDE SEQUENCE [LARGE SCALE GENOMIC DNA]</scope>
    <source>
        <strain evidence="2">WY2019</strain>
    </source>
</reference>
<name>A0A6B0RFF5_9CETA</name>
<feature type="region of interest" description="Disordered" evidence="1">
    <location>
        <begin position="1"/>
        <end position="147"/>
    </location>
</feature>
<evidence type="ECO:0000313" key="3">
    <source>
        <dbReference type="Proteomes" id="UP000322234"/>
    </source>
</evidence>
<dbReference type="Proteomes" id="UP000322234">
    <property type="component" value="Unassembled WGS sequence"/>
</dbReference>
<evidence type="ECO:0000256" key="1">
    <source>
        <dbReference type="SAM" id="MobiDB-lite"/>
    </source>
</evidence>